<dbReference type="EMBL" id="BGPR01004241">
    <property type="protein sequence ID" value="GBM97510.1"/>
    <property type="molecule type" value="Genomic_DNA"/>
</dbReference>
<evidence type="ECO:0000313" key="2">
    <source>
        <dbReference type="EMBL" id="GBM97510.1"/>
    </source>
</evidence>
<feature type="compositionally biased region" description="Polar residues" evidence="1">
    <location>
        <begin position="70"/>
        <end position="82"/>
    </location>
</feature>
<protein>
    <submittedName>
        <fullName evidence="2">Uncharacterized protein</fullName>
    </submittedName>
</protein>
<dbReference type="AlphaFoldDB" id="A0A4Y2K510"/>
<accession>A0A4Y2K510</accession>
<gene>
    <name evidence="2" type="ORF">AVEN_262332_1</name>
</gene>
<dbReference type="Proteomes" id="UP000499080">
    <property type="component" value="Unassembled WGS sequence"/>
</dbReference>
<reference evidence="2 3" key="1">
    <citation type="journal article" date="2019" name="Sci. Rep.">
        <title>Orb-weaving spider Araneus ventricosus genome elucidates the spidroin gene catalogue.</title>
        <authorList>
            <person name="Kono N."/>
            <person name="Nakamura H."/>
            <person name="Ohtoshi R."/>
            <person name="Moran D.A.P."/>
            <person name="Shinohara A."/>
            <person name="Yoshida Y."/>
            <person name="Fujiwara M."/>
            <person name="Mori M."/>
            <person name="Tomita M."/>
            <person name="Arakawa K."/>
        </authorList>
    </citation>
    <scope>NUCLEOTIDE SEQUENCE [LARGE SCALE GENOMIC DNA]</scope>
</reference>
<organism evidence="2 3">
    <name type="scientific">Araneus ventricosus</name>
    <name type="common">Orbweaver spider</name>
    <name type="synonym">Epeira ventricosa</name>
    <dbReference type="NCBI Taxonomy" id="182803"/>
    <lineage>
        <taxon>Eukaryota</taxon>
        <taxon>Metazoa</taxon>
        <taxon>Ecdysozoa</taxon>
        <taxon>Arthropoda</taxon>
        <taxon>Chelicerata</taxon>
        <taxon>Arachnida</taxon>
        <taxon>Araneae</taxon>
        <taxon>Araneomorphae</taxon>
        <taxon>Entelegynae</taxon>
        <taxon>Araneoidea</taxon>
        <taxon>Araneidae</taxon>
        <taxon>Araneus</taxon>
    </lineage>
</organism>
<evidence type="ECO:0000313" key="3">
    <source>
        <dbReference type="Proteomes" id="UP000499080"/>
    </source>
</evidence>
<proteinExistence type="predicted"/>
<feature type="region of interest" description="Disordered" evidence="1">
    <location>
        <begin position="1"/>
        <end position="43"/>
    </location>
</feature>
<name>A0A4Y2K510_ARAVE</name>
<sequence>MGQDVLVVKSRPRRRRVPGSKLDSTEEPGACYKQRGVQGPQDGTAWKFGEEMLVQVSSSSSGNNSKLRGPSQSSFSFASKWA</sequence>
<evidence type="ECO:0000256" key="1">
    <source>
        <dbReference type="SAM" id="MobiDB-lite"/>
    </source>
</evidence>
<feature type="region of interest" description="Disordered" evidence="1">
    <location>
        <begin position="57"/>
        <end position="82"/>
    </location>
</feature>
<keyword evidence="3" id="KW-1185">Reference proteome</keyword>
<comment type="caution">
    <text evidence="2">The sequence shown here is derived from an EMBL/GenBank/DDBJ whole genome shotgun (WGS) entry which is preliminary data.</text>
</comment>